<dbReference type="GO" id="GO:0005524">
    <property type="term" value="F:ATP binding"/>
    <property type="evidence" value="ECO:0007669"/>
    <property type="project" value="InterPro"/>
</dbReference>
<dbReference type="GO" id="GO:0007169">
    <property type="term" value="P:cell surface receptor protein tyrosine kinase signaling pathway"/>
    <property type="evidence" value="ECO:0007669"/>
    <property type="project" value="TreeGrafter"/>
</dbReference>
<feature type="domain" description="Protein kinase" evidence="1">
    <location>
        <begin position="1"/>
        <end position="194"/>
    </location>
</feature>
<accession>A0A0M3HFJ5</accession>
<dbReference type="InterPro" id="IPR001245">
    <property type="entry name" value="Ser-Thr/Tyr_kinase_cat_dom"/>
</dbReference>
<evidence type="ECO:0000313" key="2">
    <source>
        <dbReference type="Proteomes" id="UP000036681"/>
    </source>
</evidence>
<dbReference type="Proteomes" id="UP000036681">
    <property type="component" value="Unplaced"/>
</dbReference>
<dbReference type="PANTHER" id="PTHR24416:SF611">
    <property type="entry name" value="TYROSINE-PROTEIN KINASE TRANSMEMBRANE RECEPTOR ROR"/>
    <property type="match status" value="1"/>
</dbReference>
<dbReference type="Gene3D" id="1.10.510.10">
    <property type="entry name" value="Transferase(Phosphotransferase) domain 1"/>
    <property type="match status" value="1"/>
</dbReference>
<proteinExistence type="predicted"/>
<dbReference type="GO" id="GO:0005886">
    <property type="term" value="C:plasma membrane"/>
    <property type="evidence" value="ECO:0007669"/>
    <property type="project" value="TreeGrafter"/>
</dbReference>
<dbReference type="InterPro" id="IPR050122">
    <property type="entry name" value="RTK"/>
</dbReference>
<dbReference type="InterPro" id="IPR000719">
    <property type="entry name" value="Prot_kinase_dom"/>
</dbReference>
<sequence>MSSFHNPPKEFRILAYSPRKRALLEKIITTIIHRDIAARNCLLGYKNELKIGDFGLSVAGEGRYRSQKLESLPVKWLAPETLRNGEFSTKSDVWSFGILLWEIFSRCRSEPFPKLTKEEAKHVILSGERPMSAPNGMPQLYAGIMERCFSQVKVCPIFLLLLLMGVYQVLSFCFSDQVGCRSKDNQSSGCIEQY</sequence>
<reference evidence="3" key="1">
    <citation type="submission" date="2017-02" db="UniProtKB">
        <authorList>
            <consortium name="WormBaseParasite"/>
        </authorList>
    </citation>
    <scope>IDENTIFICATION</scope>
</reference>
<dbReference type="GO" id="GO:0004714">
    <property type="term" value="F:transmembrane receptor protein tyrosine kinase activity"/>
    <property type="evidence" value="ECO:0007669"/>
    <property type="project" value="TreeGrafter"/>
</dbReference>
<dbReference type="PROSITE" id="PS50011">
    <property type="entry name" value="PROTEIN_KINASE_DOM"/>
    <property type="match status" value="1"/>
</dbReference>
<dbReference type="PANTHER" id="PTHR24416">
    <property type="entry name" value="TYROSINE-PROTEIN KINASE RECEPTOR"/>
    <property type="match status" value="1"/>
</dbReference>
<dbReference type="InterPro" id="IPR011009">
    <property type="entry name" value="Kinase-like_dom_sf"/>
</dbReference>
<dbReference type="SUPFAM" id="SSF56112">
    <property type="entry name" value="Protein kinase-like (PK-like)"/>
    <property type="match status" value="1"/>
</dbReference>
<evidence type="ECO:0000259" key="1">
    <source>
        <dbReference type="PROSITE" id="PS50011"/>
    </source>
</evidence>
<dbReference type="PRINTS" id="PR00109">
    <property type="entry name" value="TYRKINASE"/>
</dbReference>
<dbReference type="Pfam" id="PF07714">
    <property type="entry name" value="PK_Tyr_Ser-Thr"/>
    <property type="match status" value="1"/>
</dbReference>
<protein>
    <submittedName>
        <fullName evidence="3">Protein kinase domain-containing protein</fullName>
    </submittedName>
</protein>
<dbReference type="SMART" id="SM00219">
    <property type="entry name" value="TyrKc"/>
    <property type="match status" value="1"/>
</dbReference>
<dbReference type="GO" id="GO:0043235">
    <property type="term" value="C:receptor complex"/>
    <property type="evidence" value="ECO:0007669"/>
    <property type="project" value="TreeGrafter"/>
</dbReference>
<dbReference type="InterPro" id="IPR008266">
    <property type="entry name" value="Tyr_kinase_AS"/>
</dbReference>
<dbReference type="PROSITE" id="PS00109">
    <property type="entry name" value="PROTEIN_KINASE_TYR"/>
    <property type="match status" value="1"/>
</dbReference>
<dbReference type="InterPro" id="IPR020635">
    <property type="entry name" value="Tyr_kinase_cat_dom"/>
</dbReference>
<evidence type="ECO:0000313" key="3">
    <source>
        <dbReference type="WBParaSite" id="ALUE_0000029001-mRNA-1"/>
    </source>
</evidence>
<dbReference type="AlphaFoldDB" id="A0A0M3HFJ5"/>
<keyword evidence="2" id="KW-1185">Reference proteome</keyword>
<name>A0A0M3HFJ5_ASCLU</name>
<organism evidence="2 3">
    <name type="scientific">Ascaris lumbricoides</name>
    <name type="common">Giant roundworm</name>
    <dbReference type="NCBI Taxonomy" id="6252"/>
    <lineage>
        <taxon>Eukaryota</taxon>
        <taxon>Metazoa</taxon>
        <taxon>Ecdysozoa</taxon>
        <taxon>Nematoda</taxon>
        <taxon>Chromadorea</taxon>
        <taxon>Rhabditida</taxon>
        <taxon>Spirurina</taxon>
        <taxon>Ascaridomorpha</taxon>
        <taxon>Ascaridoidea</taxon>
        <taxon>Ascarididae</taxon>
        <taxon>Ascaris</taxon>
    </lineage>
</organism>
<dbReference type="WBParaSite" id="ALUE_0000029001-mRNA-1">
    <property type="protein sequence ID" value="ALUE_0000029001-mRNA-1"/>
    <property type="gene ID" value="ALUE_0000029001"/>
</dbReference>